<organism evidence="2 3">
    <name type="scientific">Dipteronia dyeriana</name>
    <dbReference type="NCBI Taxonomy" id="168575"/>
    <lineage>
        <taxon>Eukaryota</taxon>
        <taxon>Viridiplantae</taxon>
        <taxon>Streptophyta</taxon>
        <taxon>Embryophyta</taxon>
        <taxon>Tracheophyta</taxon>
        <taxon>Spermatophyta</taxon>
        <taxon>Magnoliopsida</taxon>
        <taxon>eudicotyledons</taxon>
        <taxon>Gunneridae</taxon>
        <taxon>Pentapetalae</taxon>
        <taxon>rosids</taxon>
        <taxon>malvids</taxon>
        <taxon>Sapindales</taxon>
        <taxon>Sapindaceae</taxon>
        <taxon>Hippocastanoideae</taxon>
        <taxon>Acereae</taxon>
        <taxon>Dipteronia</taxon>
    </lineage>
</organism>
<dbReference type="SUPFAM" id="SSF53098">
    <property type="entry name" value="Ribonuclease H-like"/>
    <property type="match status" value="1"/>
</dbReference>
<dbReference type="EMBL" id="JANJYI010000003">
    <property type="protein sequence ID" value="KAK2656122.1"/>
    <property type="molecule type" value="Genomic_DNA"/>
</dbReference>
<dbReference type="GO" id="GO:0003676">
    <property type="term" value="F:nucleic acid binding"/>
    <property type="evidence" value="ECO:0007669"/>
    <property type="project" value="InterPro"/>
</dbReference>
<comment type="caution">
    <text evidence="2">The sequence shown here is derived from an EMBL/GenBank/DDBJ whole genome shotgun (WGS) entry which is preliminary data.</text>
</comment>
<dbReference type="InterPro" id="IPR002156">
    <property type="entry name" value="RNaseH_domain"/>
</dbReference>
<keyword evidence="3" id="KW-1185">Reference proteome</keyword>
<dbReference type="InterPro" id="IPR044730">
    <property type="entry name" value="RNase_H-like_dom_plant"/>
</dbReference>
<dbReference type="AlphaFoldDB" id="A0AAD9XB90"/>
<evidence type="ECO:0000259" key="1">
    <source>
        <dbReference type="Pfam" id="PF13456"/>
    </source>
</evidence>
<dbReference type="PANTHER" id="PTHR47074:SF48">
    <property type="entry name" value="POLYNUCLEOTIDYL TRANSFERASE, RIBONUCLEASE H-LIKE SUPERFAMILY PROTEIN"/>
    <property type="match status" value="1"/>
</dbReference>
<protein>
    <recommendedName>
        <fullName evidence="1">RNase H type-1 domain-containing protein</fullName>
    </recommendedName>
</protein>
<gene>
    <name evidence="2" type="ORF">Ddye_009174</name>
</gene>
<proteinExistence type="predicted"/>
<reference evidence="2" key="1">
    <citation type="journal article" date="2023" name="Plant J.">
        <title>Genome sequences and population genomics provide insights into the demographic history, inbreeding, and mutation load of two 'living fossil' tree species of Dipteronia.</title>
        <authorList>
            <person name="Feng Y."/>
            <person name="Comes H.P."/>
            <person name="Chen J."/>
            <person name="Zhu S."/>
            <person name="Lu R."/>
            <person name="Zhang X."/>
            <person name="Li P."/>
            <person name="Qiu J."/>
            <person name="Olsen K.M."/>
            <person name="Qiu Y."/>
        </authorList>
    </citation>
    <scope>NUCLEOTIDE SEQUENCE</scope>
    <source>
        <strain evidence="2">KIB01</strain>
    </source>
</reference>
<name>A0AAD9XB90_9ROSI</name>
<dbReference type="InterPro" id="IPR052929">
    <property type="entry name" value="RNase_H-like_EbsB-rel"/>
</dbReference>
<dbReference type="Pfam" id="PF13456">
    <property type="entry name" value="RVT_3"/>
    <property type="match status" value="1"/>
</dbReference>
<accession>A0AAD9XB90</accession>
<evidence type="ECO:0000313" key="2">
    <source>
        <dbReference type="EMBL" id="KAK2656122.1"/>
    </source>
</evidence>
<dbReference type="GO" id="GO:0004523">
    <property type="term" value="F:RNA-DNA hybrid ribonuclease activity"/>
    <property type="evidence" value="ECO:0007669"/>
    <property type="project" value="InterPro"/>
</dbReference>
<feature type="domain" description="RNase H type-1" evidence="1">
    <location>
        <begin position="98"/>
        <end position="159"/>
    </location>
</feature>
<dbReference type="Proteomes" id="UP001280121">
    <property type="component" value="Unassembled WGS sequence"/>
</dbReference>
<dbReference type="PANTHER" id="PTHR47074">
    <property type="entry name" value="BNAC02G40300D PROTEIN"/>
    <property type="match status" value="1"/>
</dbReference>
<sequence>MGVVQALYQQRPLQSDPSPKGRRCIGALPPTIIKLYVPCALKMRVYHKNFQQEDVLSWAIEYGKEYMGANEPEGRREGSKIRKIEKWVPPPPGGFKVNTDAALDAQEGCIGVGIIIRNEVGDVMASSAQKVLGGFSVPVAEVVAILKGMQFAFIHDILRLLDGPLNFSVTFASRTANSAAHGLVKLGLKVVNNLYLVEECPPCLDSTVMGDRPQFSSP</sequence>
<evidence type="ECO:0000313" key="3">
    <source>
        <dbReference type="Proteomes" id="UP001280121"/>
    </source>
</evidence>
<dbReference type="InterPro" id="IPR012337">
    <property type="entry name" value="RNaseH-like_sf"/>
</dbReference>
<dbReference type="CDD" id="cd06222">
    <property type="entry name" value="RNase_H_like"/>
    <property type="match status" value="1"/>
</dbReference>